<accession>A0ABT6J465</accession>
<dbReference type="RefSeq" id="WP_280572323.1">
    <property type="nucleotide sequence ID" value="NZ_JARXRM010000008.1"/>
</dbReference>
<dbReference type="Proteomes" id="UP001156940">
    <property type="component" value="Unassembled WGS sequence"/>
</dbReference>
<organism evidence="1 2">
    <name type="scientific">Luteimonas endophytica</name>
    <dbReference type="NCBI Taxonomy" id="3042023"/>
    <lineage>
        <taxon>Bacteria</taxon>
        <taxon>Pseudomonadati</taxon>
        <taxon>Pseudomonadota</taxon>
        <taxon>Gammaproteobacteria</taxon>
        <taxon>Lysobacterales</taxon>
        <taxon>Lysobacteraceae</taxon>
        <taxon>Luteimonas</taxon>
    </lineage>
</organism>
<comment type="caution">
    <text evidence="1">The sequence shown here is derived from an EMBL/GenBank/DDBJ whole genome shotgun (WGS) entry which is preliminary data.</text>
</comment>
<reference evidence="1 2" key="1">
    <citation type="submission" date="2023-04" db="EMBL/GenBank/DDBJ databases">
        <title>Luteimonas endophyticus RD2P54.</title>
        <authorList>
            <person name="Sun J.-Q."/>
        </authorList>
    </citation>
    <scope>NUCLEOTIDE SEQUENCE [LARGE SCALE GENOMIC DNA]</scope>
    <source>
        <strain evidence="1 2">RD2P54</strain>
    </source>
</reference>
<keyword evidence="2" id="KW-1185">Reference proteome</keyword>
<protein>
    <submittedName>
        <fullName evidence="1">Uncharacterized protein</fullName>
    </submittedName>
</protein>
<evidence type="ECO:0000313" key="2">
    <source>
        <dbReference type="Proteomes" id="UP001156940"/>
    </source>
</evidence>
<sequence length="185" mass="19687">MNFAQLSSRLELSRRNSLLVFGGTLLALVVAASWFASARSGLADAYAEVGTRSQLLAEARVRELEAGLRVEYADSARSLLAAGQARGMQPQAWGERLINLKQGQLPREDVATLLASISRGEGRIFGAQAFDLSVTRAEEGLFDVPEDSGREPAPLSLSLAGTMLFRTQPDGGNPAAIAAALEDSR</sequence>
<name>A0ABT6J465_9GAMM</name>
<dbReference type="EMBL" id="JARXRM010000008">
    <property type="protein sequence ID" value="MDH5821610.1"/>
    <property type="molecule type" value="Genomic_DNA"/>
</dbReference>
<gene>
    <name evidence="1" type="ORF">QFW77_01195</name>
</gene>
<proteinExistence type="predicted"/>
<evidence type="ECO:0000313" key="1">
    <source>
        <dbReference type="EMBL" id="MDH5821610.1"/>
    </source>
</evidence>